<feature type="region of interest" description="Disordered" evidence="1">
    <location>
        <begin position="282"/>
        <end position="328"/>
    </location>
</feature>
<evidence type="ECO:0000256" key="1">
    <source>
        <dbReference type="SAM" id="MobiDB-lite"/>
    </source>
</evidence>
<feature type="compositionally biased region" description="Basic and acidic residues" evidence="1">
    <location>
        <begin position="318"/>
        <end position="328"/>
    </location>
</feature>
<gene>
    <name evidence="2" type="ORF">KIH74_30265</name>
</gene>
<feature type="compositionally biased region" description="Basic and acidic residues" evidence="1">
    <location>
        <begin position="236"/>
        <end position="261"/>
    </location>
</feature>
<comment type="caution">
    <text evidence="2">The sequence shown here is derived from an EMBL/GenBank/DDBJ whole genome shotgun (WGS) entry which is preliminary data.</text>
</comment>
<dbReference type="Proteomes" id="UP001197247">
    <property type="component" value="Unassembled WGS sequence"/>
</dbReference>
<name>A0ABS5TQ79_9ACTN</name>
<reference evidence="2 3" key="1">
    <citation type="submission" date="2021-05" db="EMBL/GenBank/DDBJ databases">
        <title>Kineosporia and Streptomyces sp. nov. two new marine actinobacteria isolated from Coral.</title>
        <authorList>
            <person name="Buangrab K."/>
            <person name="Sutthacheep M."/>
            <person name="Yeemin T."/>
            <person name="Harunari E."/>
            <person name="Igarashi Y."/>
            <person name="Kanchanasin P."/>
            <person name="Tanasupawat S."/>
            <person name="Phongsopitanun W."/>
        </authorList>
    </citation>
    <scope>NUCLEOTIDE SEQUENCE [LARGE SCALE GENOMIC DNA]</scope>
    <source>
        <strain evidence="2 3">J2-2</strain>
    </source>
</reference>
<protein>
    <submittedName>
        <fullName evidence="2">Uncharacterized protein</fullName>
    </submittedName>
</protein>
<accession>A0ABS5TQ79</accession>
<evidence type="ECO:0000313" key="3">
    <source>
        <dbReference type="Proteomes" id="UP001197247"/>
    </source>
</evidence>
<dbReference type="RefSeq" id="WP_214159807.1">
    <property type="nucleotide sequence ID" value="NZ_JAHBAY010000016.1"/>
</dbReference>
<dbReference type="EMBL" id="JAHBAY010000016">
    <property type="protein sequence ID" value="MBT0773268.1"/>
    <property type="molecule type" value="Genomic_DNA"/>
</dbReference>
<evidence type="ECO:0000313" key="2">
    <source>
        <dbReference type="EMBL" id="MBT0773268.1"/>
    </source>
</evidence>
<organism evidence="2 3">
    <name type="scientific">Kineosporia corallincola</name>
    <dbReference type="NCBI Taxonomy" id="2835133"/>
    <lineage>
        <taxon>Bacteria</taxon>
        <taxon>Bacillati</taxon>
        <taxon>Actinomycetota</taxon>
        <taxon>Actinomycetes</taxon>
        <taxon>Kineosporiales</taxon>
        <taxon>Kineosporiaceae</taxon>
        <taxon>Kineosporia</taxon>
    </lineage>
</organism>
<sequence length="328" mass="35318">MTSHLWYPVVHGRTRSVDRWWRVLPEGLTEGESAWLRQAVQAVVAGGRDLAVGPRFLLADEGRLRLVGVACQAGLLSRTMATDTGKAAGRPLYTFVGWMNRSPSPPAPVPGLPAWQAHLADWAAPVYDHWVGQDWDRPARKLNAPNLSRPGEAPWEVAALPADGAWTPARTSPPGVRVVPAARAEAVWNAAVAGPGPVLLTTGWPGVAGIPRGATMTATCDVAEELTLPPPATPVTEREPEAVKEEATNAEATKEEATKEEELPDAGDELLAWAKSVLARVPWVPGRGERDRPETEPVVEEKIPDPPPSRGRGMRALLGDDEREKPGR</sequence>
<proteinExistence type="predicted"/>
<keyword evidence="3" id="KW-1185">Reference proteome</keyword>
<feature type="region of interest" description="Disordered" evidence="1">
    <location>
        <begin position="227"/>
        <end position="265"/>
    </location>
</feature>
<feature type="compositionally biased region" description="Basic and acidic residues" evidence="1">
    <location>
        <begin position="287"/>
        <end position="304"/>
    </location>
</feature>